<comment type="caution">
    <text evidence="6">The sequence shown here is derived from an EMBL/GenBank/DDBJ whole genome shotgun (WGS) entry which is preliminary data.</text>
</comment>
<dbReference type="Gene3D" id="3.40.190.10">
    <property type="entry name" value="Periplasmic binding protein-like II"/>
    <property type="match status" value="2"/>
</dbReference>
<organism evidence="6 7">
    <name type="scientific">Kandleria vitulina DSM 20405</name>
    <dbReference type="NCBI Taxonomy" id="1410657"/>
    <lineage>
        <taxon>Bacteria</taxon>
        <taxon>Bacillati</taxon>
        <taxon>Bacillota</taxon>
        <taxon>Erysipelotrichia</taxon>
        <taxon>Erysipelotrichales</taxon>
        <taxon>Coprobacillaceae</taxon>
        <taxon>Kandleria</taxon>
    </lineage>
</organism>
<keyword evidence="4" id="KW-0804">Transcription</keyword>
<dbReference type="GO" id="GO:0000976">
    <property type="term" value="F:transcription cis-regulatory region binding"/>
    <property type="evidence" value="ECO:0007669"/>
    <property type="project" value="TreeGrafter"/>
</dbReference>
<protein>
    <recommendedName>
        <fullName evidence="5">LysR substrate-binding domain-containing protein</fullName>
    </recommendedName>
</protein>
<dbReference type="Pfam" id="PF03466">
    <property type="entry name" value="LysR_substrate"/>
    <property type="match status" value="1"/>
</dbReference>
<proteinExistence type="inferred from homology"/>
<evidence type="ECO:0000259" key="5">
    <source>
        <dbReference type="Pfam" id="PF03466"/>
    </source>
</evidence>
<dbReference type="EMBL" id="JQBL01000001">
    <property type="protein sequence ID" value="KRN51495.1"/>
    <property type="molecule type" value="Genomic_DNA"/>
</dbReference>
<evidence type="ECO:0000256" key="4">
    <source>
        <dbReference type="ARBA" id="ARBA00023163"/>
    </source>
</evidence>
<feature type="domain" description="LysR substrate-binding" evidence="5">
    <location>
        <begin position="53"/>
        <end position="233"/>
    </location>
</feature>
<dbReference type="PANTHER" id="PTHR30126:SF40">
    <property type="entry name" value="HTH-TYPE TRANSCRIPTIONAL REGULATOR GLTR"/>
    <property type="match status" value="1"/>
</dbReference>
<keyword evidence="2" id="KW-0805">Transcription regulation</keyword>
<comment type="similarity">
    <text evidence="1">Belongs to the LysR transcriptional regulatory family.</text>
</comment>
<dbReference type="GO" id="GO:0006355">
    <property type="term" value="P:regulation of DNA-templated transcription"/>
    <property type="evidence" value="ECO:0007669"/>
    <property type="project" value="TreeGrafter"/>
</dbReference>
<evidence type="ECO:0000256" key="2">
    <source>
        <dbReference type="ARBA" id="ARBA00023015"/>
    </source>
</evidence>
<evidence type="ECO:0000313" key="7">
    <source>
        <dbReference type="Proteomes" id="UP000051841"/>
    </source>
</evidence>
<dbReference type="PATRIC" id="fig|1410657.5.peg.114"/>
<keyword evidence="3" id="KW-0238">DNA-binding</keyword>
<dbReference type="AlphaFoldDB" id="A0A0R2HNJ9"/>
<keyword evidence="7" id="KW-1185">Reference proteome</keyword>
<evidence type="ECO:0000313" key="6">
    <source>
        <dbReference type="EMBL" id="KRN51495.1"/>
    </source>
</evidence>
<gene>
    <name evidence="6" type="ORF">IV49_GL000112</name>
</gene>
<accession>A0A0R2HNJ9</accession>
<dbReference type="InterPro" id="IPR005119">
    <property type="entry name" value="LysR_subst-bd"/>
</dbReference>
<dbReference type="PANTHER" id="PTHR30126">
    <property type="entry name" value="HTH-TYPE TRANSCRIPTIONAL REGULATOR"/>
    <property type="match status" value="1"/>
</dbReference>
<sequence length="249" mass="29229">MEQVYQCKLFLYDKKRLHKTTEAAMLEHYVENLIYQESQFIQALSSHNNKRFLHIGATKTIGEYVIKNQVSQCALDNDNQISVTIDNTKKLLSYIDKGLLDFALVEGFFDQSKYQHIEYANVPFIGVCHKDHPFANKVISLNDIFYQHLLIREEGSGTRDILERMLIEHNHTINEFERITSINHFSLLIDVLKRINGITFAYEPLIRNDDELACFTIKGLNISHSFNYVFLDNDYSRDYVLYFNSLRKQ</sequence>
<evidence type="ECO:0000256" key="3">
    <source>
        <dbReference type="ARBA" id="ARBA00023125"/>
    </source>
</evidence>
<evidence type="ECO:0000256" key="1">
    <source>
        <dbReference type="ARBA" id="ARBA00009437"/>
    </source>
</evidence>
<dbReference type="SUPFAM" id="SSF53850">
    <property type="entry name" value="Periplasmic binding protein-like II"/>
    <property type="match status" value="1"/>
</dbReference>
<name>A0A0R2HNJ9_9FIRM</name>
<reference evidence="6 7" key="1">
    <citation type="journal article" date="2015" name="Genome Announc.">
        <title>Expanding the biotechnology potential of lactobacilli through comparative genomics of 213 strains and associated genera.</title>
        <authorList>
            <person name="Sun Z."/>
            <person name="Harris H.M."/>
            <person name="McCann A."/>
            <person name="Guo C."/>
            <person name="Argimon S."/>
            <person name="Zhang W."/>
            <person name="Yang X."/>
            <person name="Jeffery I.B."/>
            <person name="Cooney J.C."/>
            <person name="Kagawa T.F."/>
            <person name="Liu W."/>
            <person name="Song Y."/>
            <person name="Salvetti E."/>
            <person name="Wrobel A."/>
            <person name="Rasinkangas P."/>
            <person name="Parkhill J."/>
            <person name="Rea M.C."/>
            <person name="O'Sullivan O."/>
            <person name="Ritari J."/>
            <person name="Douillard F.P."/>
            <person name="Paul Ross R."/>
            <person name="Yang R."/>
            <person name="Briner A.E."/>
            <person name="Felis G.E."/>
            <person name="de Vos W.M."/>
            <person name="Barrangou R."/>
            <person name="Klaenhammer T.R."/>
            <person name="Caufield P.W."/>
            <person name="Cui Y."/>
            <person name="Zhang H."/>
            <person name="O'Toole P.W."/>
        </authorList>
    </citation>
    <scope>NUCLEOTIDE SEQUENCE [LARGE SCALE GENOMIC DNA]</scope>
    <source>
        <strain evidence="6 7">DSM 20405</strain>
    </source>
</reference>
<dbReference type="Proteomes" id="UP000051841">
    <property type="component" value="Unassembled WGS sequence"/>
</dbReference>